<name>A0A0K1JK51_9MICO</name>
<evidence type="ECO:0000313" key="2">
    <source>
        <dbReference type="Proteomes" id="UP000066480"/>
    </source>
</evidence>
<dbReference type="EMBL" id="CP011112">
    <property type="protein sequence ID" value="AKU17097.1"/>
    <property type="molecule type" value="Genomic_DNA"/>
</dbReference>
<dbReference type="STRING" id="571913.VV02_16565"/>
<proteinExistence type="predicted"/>
<reference evidence="1 2" key="1">
    <citation type="submission" date="2015-03" db="EMBL/GenBank/DDBJ databases">
        <title>Luteipulveratus halotolerans sp. nov., a novel actinobacterium (Dermacoccaceae) from Sarawak, Malaysia.</title>
        <authorList>
            <person name="Juboi H."/>
            <person name="Basik A."/>
            <person name="Shamsul S.S."/>
            <person name="Arnold P."/>
            <person name="Schmitt E.K."/>
            <person name="Sanglier J.-J."/>
            <person name="Yeo T."/>
        </authorList>
    </citation>
    <scope>NUCLEOTIDE SEQUENCE [LARGE SCALE GENOMIC DNA]</scope>
    <source>
        <strain evidence="1 2">MN07-A0370</strain>
    </source>
</reference>
<gene>
    <name evidence="1" type="ORF">VV02_16565</name>
</gene>
<keyword evidence="2" id="KW-1185">Reference proteome</keyword>
<organism evidence="1 2">
    <name type="scientific">Luteipulveratus mongoliensis</name>
    <dbReference type="NCBI Taxonomy" id="571913"/>
    <lineage>
        <taxon>Bacteria</taxon>
        <taxon>Bacillati</taxon>
        <taxon>Actinomycetota</taxon>
        <taxon>Actinomycetes</taxon>
        <taxon>Micrococcales</taxon>
        <taxon>Dermacoccaceae</taxon>
        <taxon>Luteipulveratus</taxon>
    </lineage>
</organism>
<dbReference type="KEGG" id="lmoi:VV02_16565"/>
<sequence>MIPTARKVVDDVWIDYPSSGSGVEEFHGVACRRCSSLFVPYASLADAERARAEHAVSCSIAAESAKTKPARPYVYRAIA</sequence>
<dbReference type="AlphaFoldDB" id="A0A0K1JK51"/>
<accession>A0A0K1JK51</accession>
<dbReference type="Proteomes" id="UP000066480">
    <property type="component" value="Chromosome"/>
</dbReference>
<evidence type="ECO:0000313" key="1">
    <source>
        <dbReference type="EMBL" id="AKU17097.1"/>
    </source>
</evidence>
<protein>
    <submittedName>
        <fullName evidence="1">Uncharacterized protein</fullName>
    </submittedName>
</protein>